<keyword evidence="1" id="KW-0472">Membrane</keyword>
<evidence type="ECO:0000313" key="2">
    <source>
        <dbReference type="EMBL" id="OGG12836.1"/>
    </source>
</evidence>
<feature type="transmembrane region" description="Helical" evidence="1">
    <location>
        <begin position="6"/>
        <end position="22"/>
    </location>
</feature>
<keyword evidence="1" id="KW-0812">Transmembrane</keyword>
<reference evidence="2 3" key="1">
    <citation type="journal article" date="2016" name="Nat. Commun.">
        <title>Thousands of microbial genomes shed light on interconnected biogeochemical processes in an aquifer system.</title>
        <authorList>
            <person name="Anantharaman K."/>
            <person name="Brown C.T."/>
            <person name="Hug L.A."/>
            <person name="Sharon I."/>
            <person name="Castelle C.J."/>
            <person name="Probst A.J."/>
            <person name="Thomas B.C."/>
            <person name="Singh A."/>
            <person name="Wilkins M.J."/>
            <person name="Karaoz U."/>
            <person name="Brodie E.L."/>
            <person name="Williams K.H."/>
            <person name="Hubbard S.S."/>
            <person name="Banfield J.F."/>
        </authorList>
    </citation>
    <scope>NUCLEOTIDE SEQUENCE [LARGE SCALE GENOMIC DNA]</scope>
</reference>
<evidence type="ECO:0000313" key="3">
    <source>
        <dbReference type="Proteomes" id="UP000176923"/>
    </source>
</evidence>
<dbReference type="Proteomes" id="UP000176923">
    <property type="component" value="Unassembled WGS sequence"/>
</dbReference>
<evidence type="ECO:0008006" key="4">
    <source>
        <dbReference type="Google" id="ProtNLM"/>
    </source>
</evidence>
<feature type="transmembrane region" description="Helical" evidence="1">
    <location>
        <begin position="34"/>
        <end position="54"/>
    </location>
</feature>
<dbReference type="InterPro" id="IPR019277">
    <property type="entry name" value="DUF2304"/>
</dbReference>
<comment type="caution">
    <text evidence="2">The sequence shown here is derived from an EMBL/GenBank/DDBJ whole genome shotgun (WGS) entry which is preliminary data.</text>
</comment>
<sequence>MVTPTQAVLSLFLLFALSRVFLRFRSGSLRKVGFFFWVVVFGFAILIVIFPGLSTGVAKFLGIGRGVDAVVYTSIALLFYLVFRVHIMVEDLRHEITELVSKLALDEFKKKNEKKSSKN</sequence>
<proteinExistence type="predicted"/>
<dbReference type="Pfam" id="PF10066">
    <property type="entry name" value="DUF2304"/>
    <property type="match status" value="1"/>
</dbReference>
<dbReference type="STRING" id="1798382.A3D77_07305"/>
<organism evidence="2 3">
    <name type="scientific">Candidatus Gottesmanbacteria bacterium RIFCSPHIGHO2_02_FULL_39_11</name>
    <dbReference type="NCBI Taxonomy" id="1798382"/>
    <lineage>
        <taxon>Bacteria</taxon>
        <taxon>Candidatus Gottesmaniibacteriota</taxon>
    </lineage>
</organism>
<dbReference type="AlphaFoldDB" id="A0A1F5ZK08"/>
<keyword evidence="1" id="KW-1133">Transmembrane helix</keyword>
<protein>
    <recommendedName>
        <fullName evidence="4">DUF2304 domain-containing protein</fullName>
    </recommendedName>
</protein>
<feature type="transmembrane region" description="Helical" evidence="1">
    <location>
        <begin position="60"/>
        <end position="83"/>
    </location>
</feature>
<gene>
    <name evidence="2" type="ORF">A3D77_07305</name>
</gene>
<evidence type="ECO:0000256" key="1">
    <source>
        <dbReference type="SAM" id="Phobius"/>
    </source>
</evidence>
<name>A0A1F5ZK08_9BACT</name>
<dbReference type="EMBL" id="MFJL01000041">
    <property type="protein sequence ID" value="OGG12836.1"/>
    <property type="molecule type" value="Genomic_DNA"/>
</dbReference>
<accession>A0A1F5ZK08</accession>